<dbReference type="PROSITE" id="PS51762">
    <property type="entry name" value="GH16_2"/>
    <property type="match status" value="1"/>
</dbReference>
<sequence>MLASVLVLALAGCGTAPAASEGGRPPFTSASAAPGPAPVASPDPSPVRTTAVTASGDLPGWKHVFEEDFSAGDVPVGAFPGPLYQEKWSAGYKDGTPDTAAQIGATSSGYYPSKVLSVRDGALDWFLHSENGVFMGAAPTPKIPNSSSNPPRDNSLLYGRYSVRFRADSLAGFKTAWLLWPDSGVWPRDGEIDFPEGDLAKIIYGAAHYEKDGADAFEKFDSDQAFTSWHVATMEWAPDRVEFYLDGKSLGASRAAPPTVPMHFILQTESCLPVPNCPLPETQGHVSLDWISIWVPA</sequence>
<name>A0A3N0C9X1_9MICC</name>
<dbReference type="AlphaFoldDB" id="A0A3N0C9X1"/>
<dbReference type="InterPro" id="IPR050546">
    <property type="entry name" value="Glycosyl_Hydrlase_16"/>
</dbReference>
<evidence type="ECO:0000256" key="1">
    <source>
        <dbReference type="ARBA" id="ARBA00006865"/>
    </source>
</evidence>
<evidence type="ECO:0000256" key="2">
    <source>
        <dbReference type="SAM" id="MobiDB-lite"/>
    </source>
</evidence>
<dbReference type="Gene3D" id="2.60.120.200">
    <property type="match status" value="1"/>
</dbReference>
<proteinExistence type="inferred from homology"/>
<dbReference type="InterPro" id="IPR000757">
    <property type="entry name" value="Beta-glucanase-like"/>
</dbReference>
<dbReference type="CDD" id="cd00413">
    <property type="entry name" value="Glyco_hydrolase_16"/>
    <property type="match status" value="1"/>
</dbReference>
<keyword evidence="5" id="KW-0378">Hydrolase</keyword>
<feature type="region of interest" description="Disordered" evidence="2">
    <location>
        <begin position="16"/>
        <end position="50"/>
    </location>
</feature>
<comment type="caution">
    <text evidence="5">The sequence shown here is derived from an EMBL/GenBank/DDBJ whole genome shotgun (WGS) entry which is preliminary data.</text>
</comment>
<dbReference type="Pfam" id="PF00722">
    <property type="entry name" value="Glyco_hydro_16"/>
    <property type="match status" value="1"/>
</dbReference>
<feature type="compositionally biased region" description="Pro residues" evidence="2">
    <location>
        <begin position="35"/>
        <end position="45"/>
    </location>
</feature>
<feature type="compositionally biased region" description="Low complexity" evidence="2">
    <location>
        <begin position="25"/>
        <end position="34"/>
    </location>
</feature>
<feature type="domain" description="GH16" evidence="4">
    <location>
        <begin position="59"/>
        <end position="297"/>
    </location>
</feature>
<evidence type="ECO:0000313" key="6">
    <source>
        <dbReference type="Proteomes" id="UP000273807"/>
    </source>
</evidence>
<accession>A0A3N0C9X1</accession>
<feature type="chain" id="PRO_5018266625" evidence="3">
    <location>
        <begin position="19"/>
        <end position="297"/>
    </location>
</feature>
<dbReference type="EMBL" id="RBED01000023">
    <property type="protein sequence ID" value="RNL60250.1"/>
    <property type="molecule type" value="Genomic_DNA"/>
</dbReference>
<dbReference type="OrthoDB" id="9809583at2"/>
<dbReference type="InterPro" id="IPR013320">
    <property type="entry name" value="ConA-like_dom_sf"/>
</dbReference>
<comment type="similarity">
    <text evidence="1">Belongs to the glycosyl hydrolase 16 family.</text>
</comment>
<keyword evidence="6" id="KW-1185">Reference proteome</keyword>
<dbReference type="Proteomes" id="UP000273807">
    <property type="component" value="Unassembled WGS sequence"/>
</dbReference>
<keyword evidence="3" id="KW-0732">Signal</keyword>
<dbReference type="SUPFAM" id="SSF49899">
    <property type="entry name" value="Concanavalin A-like lectins/glucanases"/>
    <property type="match status" value="1"/>
</dbReference>
<protein>
    <submittedName>
        <fullName evidence="5">Glycosyl hydrolase family protein</fullName>
    </submittedName>
</protein>
<reference evidence="5 6" key="1">
    <citation type="submission" date="2018-10" db="EMBL/GenBank/DDBJ databases">
        <title>Genome sequencing of Arthrobacter oryzae TNB02.</title>
        <authorList>
            <person name="Cho Y.-J."/>
            <person name="Cho A."/>
            <person name="Kim O.-S."/>
        </authorList>
    </citation>
    <scope>NUCLEOTIDE SEQUENCE [LARGE SCALE GENOMIC DNA]</scope>
    <source>
        <strain evidence="5 6">TNB02</strain>
    </source>
</reference>
<evidence type="ECO:0000313" key="5">
    <source>
        <dbReference type="EMBL" id="RNL60250.1"/>
    </source>
</evidence>
<dbReference type="GO" id="GO:0004553">
    <property type="term" value="F:hydrolase activity, hydrolyzing O-glycosyl compounds"/>
    <property type="evidence" value="ECO:0007669"/>
    <property type="project" value="InterPro"/>
</dbReference>
<dbReference type="PANTHER" id="PTHR10963:SF55">
    <property type="entry name" value="GLYCOSIDE HYDROLASE FAMILY 16 PROTEIN"/>
    <property type="match status" value="1"/>
</dbReference>
<evidence type="ECO:0000259" key="4">
    <source>
        <dbReference type="PROSITE" id="PS51762"/>
    </source>
</evidence>
<dbReference type="PANTHER" id="PTHR10963">
    <property type="entry name" value="GLYCOSYL HYDROLASE-RELATED"/>
    <property type="match status" value="1"/>
</dbReference>
<dbReference type="GO" id="GO:0005975">
    <property type="term" value="P:carbohydrate metabolic process"/>
    <property type="evidence" value="ECO:0007669"/>
    <property type="project" value="InterPro"/>
</dbReference>
<feature type="signal peptide" evidence="3">
    <location>
        <begin position="1"/>
        <end position="18"/>
    </location>
</feature>
<evidence type="ECO:0000256" key="3">
    <source>
        <dbReference type="SAM" id="SignalP"/>
    </source>
</evidence>
<gene>
    <name evidence="5" type="ORF">D7003_01660</name>
</gene>
<organism evidence="5 6">
    <name type="scientific">Arthrobacter oryzae</name>
    <dbReference type="NCBI Taxonomy" id="409290"/>
    <lineage>
        <taxon>Bacteria</taxon>
        <taxon>Bacillati</taxon>
        <taxon>Actinomycetota</taxon>
        <taxon>Actinomycetes</taxon>
        <taxon>Micrococcales</taxon>
        <taxon>Micrococcaceae</taxon>
        <taxon>Arthrobacter</taxon>
    </lineage>
</organism>